<dbReference type="GO" id="GO:0003677">
    <property type="term" value="F:DNA binding"/>
    <property type="evidence" value="ECO:0007669"/>
    <property type="project" value="InterPro"/>
</dbReference>
<dbReference type="PROSITE" id="PS51198">
    <property type="entry name" value="UVRD_HELICASE_ATP_BIND"/>
    <property type="match status" value="1"/>
</dbReference>
<evidence type="ECO:0000256" key="1">
    <source>
        <dbReference type="ARBA" id="ARBA00009922"/>
    </source>
</evidence>
<keyword evidence="6" id="KW-0413">Isomerase</keyword>
<keyword evidence="5 10" id="KW-0067">ATP-binding</keyword>
<organism evidence="13 14">
    <name type="scientific">Candidatus Sulfomarinibacter kjeldsenii</name>
    <dbReference type="NCBI Taxonomy" id="2885994"/>
    <lineage>
        <taxon>Bacteria</taxon>
        <taxon>Pseudomonadati</taxon>
        <taxon>Acidobacteriota</taxon>
        <taxon>Thermoanaerobaculia</taxon>
        <taxon>Thermoanaerobaculales</taxon>
        <taxon>Candidatus Sulfomarinibacteraceae</taxon>
        <taxon>Candidatus Sulfomarinibacter</taxon>
    </lineage>
</organism>
<evidence type="ECO:0000313" key="13">
    <source>
        <dbReference type="EMBL" id="MBD3870052.1"/>
    </source>
</evidence>
<dbReference type="AlphaFoldDB" id="A0A8J6Y4L5"/>
<dbReference type="EMBL" id="JACXWA010000026">
    <property type="protein sequence ID" value="MBD3870052.1"/>
    <property type="molecule type" value="Genomic_DNA"/>
</dbReference>
<feature type="binding site" evidence="10">
    <location>
        <begin position="41"/>
        <end position="48"/>
    </location>
    <ligand>
        <name>ATP</name>
        <dbReference type="ChEBI" id="CHEBI:30616"/>
    </ligand>
</feature>
<dbReference type="InterPro" id="IPR013986">
    <property type="entry name" value="DExx_box_DNA_helicase_dom_sf"/>
</dbReference>
<keyword evidence="3 10" id="KW-0378">Hydrolase</keyword>
<feature type="domain" description="UvrD-like helicase C-terminal" evidence="12">
    <location>
        <begin position="305"/>
        <end position="573"/>
    </location>
</feature>
<protein>
    <recommendedName>
        <fullName evidence="8">DNA 3'-5' helicase</fullName>
        <ecNumber evidence="8">5.6.2.4</ecNumber>
    </recommendedName>
</protein>
<dbReference type="Pfam" id="PF00580">
    <property type="entry name" value="UvrD-helicase"/>
    <property type="match status" value="1"/>
</dbReference>
<evidence type="ECO:0000259" key="11">
    <source>
        <dbReference type="PROSITE" id="PS51198"/>
    </source>
</evidence>
<dbReference type="GO" id="GO:0016787">
    <property type="term" value="F:hydrolase activity"/>
    <property type="evidence" value="ECO:0007669"/>
    <property type="project" value="UniProtKB-UniRule"/>
</dbReference>
<dbReference type="PANTHER" id="PTHR11070:SF3">
    <property type="entry name" value="DNA 3'-5' HELICASE"/>
    <property type="match status" value="1"/>
</dbReference>
<evidence type="ECO:0000256" key="5">
    <source>
        <dbReference type="ARBA" id="ARBA00022840"/>
    </source>
</evidence>
<evidence type="ECO:0000256" key="9">
    <source>
        <dbReference type="ARBA" id="ARBA00048988"/>
    </source>
</evidence>
<comment type="catalytic activity">
    <reaction evidence="7">
        <text>Couples ATP hydrolysis with the unwinding of duplex DNA by translocating in the 3'-5' direction.</text>
        <dbReference type="EC" id="5.6.2.4"/>
    </reaction>
</comment>
<evidence type="ECO:0000256" key="2">
    <source>
        <dbReference type="ARBA" id="ARBA00022741"/>
    </source>
</evidence>
<name>A0A8J6Y4L5_9BACT</name>
<comment type="catalytic activity">
    <reaction evidence="9">
        <text>ATP + H2O = ADP + phosphate + H(+)</text>
        <dbReference type="Rhea" id="RHEA:13065"/>
        <dbReference type="ChEBI" id="CHEBI:15377"/>
        <dbReference type="ChEBI" id="CHEBI:15378"/>
        <dbReference type="ChEBI" id="CHEBI:30616"/>
        <dbReference type="ChEBI" id="CHEBI:43474"/>
        <dbReference type="ChEBI" id="CHEBI:456216"/>
        <dbReference type="EC" id="5.6.2.4"/>
    </reaction>
</comment>
<dbReference type="InterPro" id="IPR027417">
    <property type="entry name" value="P-loop_NTPase"/>
</dbReference>
<dbReference type="Pfam" id="PF13361">
    <property type="entry name" value="UvrD_C"/>
    <property type="match status" value="2"/>
</dbReference>
<dbReference type="InterPro" id="IPR014017">
    <property type="entry name" value="DNA_helicase_UvrD-like_C"/>
</dbReference>
<dbReference type="Proteomes" id="UP000598633">
    <property type="component" value="Unassembled WGS sequence"/>
</dbReference>
<dbReference type="PANTHER" id="PTHR11070">
    <property type="entry name" value="UVRD / RECB / PCRA DNA HELICASE FAMILY MEMBER"/>
    <property type="match status" value="1"/>
</dbReference>
<dbReference type="CDD" id="cd17932">
    <property type="entry name" value="DEXQc_UvrD"/>
    <property type="match status" value="1"/>
</dbReference>
<evidence type="ECO:0000256" key="4">
    <source>
        <dbReference type="ARBA" id="ARBA00022806"/>
    </source>
</evidence>
<evidence type="ECO:0000256" key="3">
    <source>
        <dbReference type="ARBA" id="ARBA00022801"/>
    </source>
</evidence>
<dbReference type="Gene3D" id="1.10.10.160">
    <property type="match status" value="1"/>
</dbReference>
<dbReference type="Gene3D" id="1.10.486.10">
    <property type="entry name" value="PCRA, domain 4"/>
    <property type="match status" value="1"/>
</dbReference>
<gene>
    <name evidence="13" type="ORF">IFJ97_01675</name>
</gene>
<dbReference type="SUPFAM" id="SSF52540">
    <property type="entry name" value="P-loop containing nucleoside triphosphate hydrolases"/>
    <property type="match status" value="1"/>
</dbReference>
<keyword evidence="4 10" id="KW-0347">Helicase</keyword>
<evidence type="ECO:0000256" key="6">
    <source>
        <dbReference type="ARBA" id="ARBA00023235"/>
    </source>
</evidence>
<evidence type="ECO:0000256" key="10">
    <source>
        <dbReference type="PROSITE-ProRule" id="PRU00560"/>
    </source>
</evidence>
<dbReference type="InterPro" id="IPR014016">
    <property type="entry name" value="UvrD-like_ATP-bd"/>
</dbReference>
<sequence length="684" mass="77721">MSKGLRKTGDGGRRRVRYEEELNQQQLEVVMHPGGPMLALAGAGTGKTRTLVYRTSRLIEDGVPPGKIMLLTFTNKAAREMMGRVQQLVELASTRITGGTFHSAGHRIIRRYAELLGYTPRFSILDREDATDLMGVALADISPDVPARRLPRPRLLVDLYSFVINTGHELGEVLGERAPQFLDEGDLIADVFKRYLERKRNADLMDFDDLLLNWLLLLSRFPRARAELREHFDHILVDEYQDTNRLQADIVDGMLGPDRNVMVVGDDAQSIYAFRGADFDNILGFPERHPDCRVFRLETNYRSVPPILELANSSIVHNIRQFQKTLRPDRNGGEQPLEVAVPTPEIQASHVAEQLLHLHEEGFDLEDIAVLYRNHAHSLDLQVELTRRNIPYRVRSGLRFFEHRHIKDALAHLRFVDNPRDEIAFARLIKLRDGFGPRLAARVWDRISGADGVRRLLSLEIDSLGLPRAARAPFIQLQELMADIAAPKLLGQPGEAIRRVVESYYETWARAHLENSGARLEDLEQLALFADGYPDVNTFLSEITLLNDLSGEDAAAGPPDEMVTLSTVHQAKGIEWRAVFVIWLAEGRFPSFRMDDEEEERRLFYVAVTRARDRLSLIRPQIARDRYRVDTILDPSRFLSELPPEVRQLVAITEDQPPDGIDTLPAGRYTLPSFLDNPTDDEVN</sequence>
<proteinExistence type="inferred from homology"/>
<dbReference type="EC" id="5.6.2.4" evidence="8"/>
<reference evidence="13 14" key="1">
    <citation type="submission" date="2020-08" db="EMBL/GenBank/DDBJ databases">
        <title>Acidobacteriota in marine sediments use diverse sulfur dissimilation pathways.</title>
        <authorList>
            <person name="Wasmund K."/>
        </authorList>
    </citation>
    <scope>NUCLEOTIDE SEQUENCE [LARGE SCALE GENOMIC DNA]</scope>
    <source>
        <strain evidence="13">MAG AM3-A</strain>
    </source>
</reference>
<feature type="domain" description="UvrD-like helicase ATP-binding" evidence="11">
    <location>
        <begin position="20"/>
        <end position="304"/>
    </location>
</feature>
<dbReference type="PROSITE" id="PS51217">
    <property type="entry name" value="UVRD_HELICASE_CTER"/>
    <property type="match status" value="1"/>
</dbReference>
<dbReference type="GO" id="GO:0043138">
    <property type="term" value="F:3'-5' DNA helicase activity"/>
    <property type="evidence" value="ECO:0007669"/>
    <property type="project" value="UniProtKB-EC"/>
</dbReference>
<dbReference type="GO" id="GO:0000725">
    <property type="term" value="P:recombinational repair"/>
    <property type="evidence" value="ECO:0007669"/>
    <property type="project" value="TreeGrafter"/>
</dbReference>
<dbReference type="InterPro" id="IPR000212">
    <property type="entry name" value="DNA_helicase_UvrD/REP"/>
</dbReference>
<dbReference type="GO" id="GO:0005524">
    <property type="term" value="F:ATP binding"/>
    <property type="evidence" value="ECO:0007669"/>
    <property type="project" value="UniProtKB-UniRule"/>
</dbReference>
<dbReference type="Gene3D" id="3.40.50.300">
    <property type="entry name" value="P-loop containing nucleotide triphosphate hydrolases"/>
    <property type="match status" value="2"/>
</dbReference>
<evidence type="ECO:0000256" key="8">
    <source>
        <dbReference type="ARBA" id="ARBA00034808"/>
    </source>
</evidence>
<evidence type="ECO:0000256" key="7">
    <source>
        <dbReference type="ARBA" id="ARBA00034617"/>
    </source>
</evidence>
<comment type="caution">
    <text evidence="13">The sequence shown here is derived from an EMBL/GenBank/DDBJ whole genome shotgun (WGS) entry which is preliminary data.</text>
</comment>
<accession>A0A8J6Y4L5</accession>
<evidence type="ECO:0000313" key="14">
    <source>
        <dbReference type="Proteomes" id="UP000598633"/>
    </source>
</evidence>
<dbReference type="GO" id="GO:0005829">
    <property type="term" value="C:cytosol"/>
    <property type="evidence" value="ECO:0007669"/>
    <property type="project" value="TreeGrafter"/>
</dbReference>
<comment type="similarity">
    <text evidence="1">Belongs to the helicase family. UvrD subfamily.</text>
</comment>
<keyword evidence="2 10" id="KW-0547">Nucleotide-binding</keyword>
<evidence type="ECO:0000259" key="12">
    <source>
        <dbReference type="PROSITE" id="PS51217"/>
    </source>
</evidence>